<protein>
    <submittedName>
        <fullName evidence="2">Uncharacterized protein</fullName>
    </submittedName>
</protein>
<dbReference type="Proteomes" id="UP000324222">
    <property type="component" value="Unassembled WGS sequence"/>
</dbReference>
<accession>A0A5B7EMJ0</accession>
<evidence type="ECO:0000313" key="3">
    <source>
        <dbReference type="Proteomes" id="UP000324222"/>
    </source>
</evidence>
<feature type="region of interest" description="Disordered" evidence="1">
    <location>
        <begin position="22"/>
        <end position="111"/>
    </location>
</feature>
<feature type="compositionally biased region" description="Basic and acidic residues" evidence="1">
    <location>
        <begin position="99"/>
        <end position="111"/>
    </location>
</feature>
<dbReference type="EMBL" id="VSRR010003050">
    <property type="protein sequence ID" value="MPC34416.1"/>
    <property type="molecule type" value="Genomic_DNA"/>
</dbReference>
<keyword evidence="3" id="KW-1185">Reference proteome</keyword>
<gene>
    <name evidence="2" type="ORF">E2C01_027803</name>
</gene>
<evidence type="ECO:0000256" key="1">
    <source>
        <dbReference type="SAM" id="MobiDB-lite"/>
    </source>
</evidence>
<sequence length="111" mass="12597">MAKFQGRTWWDLNLHVNDCLPNPTLTTLSTRPPPPETQLRIRISKDREPQQGTKAAWPANQRDEGREVRQCTKPAWPANQGEEGREARQGTKSAQHANQGEEGRAEYHPST</sequence>
<evidence type="ECO:0000313" key="2">
    <source>
        <dbReference type="EMBL" id="MPC34416.1"/>
    </source>
</evidence>
<proteinExistence type="predicted"/>
<reference evidence="2 3" key="1">
    <citation type="submission" date="2019-05" db="EMBL/GenBank/DDBJ databases">
        <title>Another draft genome of Portunus trituberculatus and its Hox gene families provides insights of decapod evolution.</title>
        <authorList>
            <person name="Jeong J.-H."/>
            <person name="Song I."/>
            <person name="Kim S."/>
            <person name="Choi T."/>
            <person name="Kim D."/>
            <person name="Ryu S."/>
            <person name="Kim W."/>
        </authorList>
    </citation>
    <scope>NUCLEOTIDE SEQUENCE [LARGE SCALE GENOMIC DNA]</scope>
    <source>
        <tissue evidence="2">Muscle</tissue>
    </source>
</reference>
<name>A0A5B7EMJ0_PORTR</name>
<feature type="compositionally biased region" description="Basic and acidic residues" evidence="1">
    <location>
        <begin position="61"/>
        <end position="70"/>
    </location>
</feature>
<comment type="caution">
    <text evidence="2">The sequence shown here is derived from an EMBL/GenBank/DDBJ whole genome shotgun (WGS) entry which is preliminary data.</text>
</comment>
<organism evidence="2 3">
    <name type="scientific">Portunus trituberculatus</name>
    <name type="common">Swimming crab</name>
    <name type="synonym">Neptunus trituberculatus</name>
    <dbReference type="NCBI Taxonomy" id="210409"/>
    <lineage>
        <taxon>Eukaryota</taxon>
        <taxon>Metazoa</taxon>
        <taxon>Ecdysozoa</taxon>
        <taxon>Arthropoda</taxon>
        <taxon>Crustacea</taxon>
        <taxon>Multicrustacea</taxon>
        <taxon>Malacostraca</taxon>
        <taxon>Eumalacostraca</taxon>
        <taxon>Eucarida</taxon>
        <taxon>Decapoda</taxon>
        <taxon>Pleocyemata</taxon>
        <taxon>Brachyura</taxon>
        <taxon>Eubrachyura</taxon>
        <taxon>Portunoidea</taxon>
        <taxon>Portunidae</taxon>
        <taxon>Portuninae</taxon>
        <taxon>Portunus</taxon>
    </lineage>
</organism>
<dbReference type="AlphaFoldDB" id="A0A5B7EMJ0"/>